<evidence type="ECO:0000256" key="7">
    <source>
        <dbReference type="NCBIfam" id="TIGR02967"/>
    </source>
</evidence>
<accession>A0ABT2VN25</accession>
<dbReference type="RefSeq" id="WP_262992573.1">
    <property type="nucleotide sequence ID" value="NZ_JAOTJC010000006.1"/>
</dbReference>
<name>A0ABT2VN25_9ALTE</name>
<dbReference type="GO" id="GO:0008892">
    <property type="term" value="F:guanine deaminase activity"/>
    <property type="evidence" value="ECO:0007669"/>
    <property type="project" value="UniProtKB-EC"/>
</dbReference>
<evidence type="ECO:0000256" key="4">
    <source>
        <dbReference type="ARBA" id="ARBA00022723"/>
    </source>
</evidence>
<dbReference type="Gene3D" id="3.20.20.140">
    <property type="entry name" value="Metal-dependent hydrolases"/>
    <property type="match status" value="1"/>
</dbReference>
<evidence type="ECO:0000313" key="11">
    <source>
        <dbReference type="Proteomes" id="UP001209257"/>
    </source>
</evidence>
<dbReference type="InterPro" id="IPR011059">
    <property type="entry name" value="Metal-dep_hydrolase_composite"/>
</dbReference>
<keyword evidence="6 8" id="KW-0862">Zinc</keyword>
<proteinExistence type="inferred from homology"/>
<keyword evidence="5 8" id="KW-0378">Hydrolase</keyword>
<evidence type="ECO:0000313" key="10">
    <source>
        <dbReference type="EMBL" id="MCU7553873.1"/>
    </source>
</evidence>
<dbReference type="PANTHER" id="PTHR11271">
    <property type="entry name" value="GUANINE DEAMINASE"/>
    <property type="match status" value="1"/>
</dbReference>
<dbReference type="InterPro" id="IPR006680">
    <property type="entry name" value="Amidohydro-rel"/>
</dbReference>
<keyword evidence="4 8" id="KW-0479">Metal-binding</keyword>
<evidence type="ECO:0000256" key="8">
    <source>
        <dbReference type="RuleBase" id="RU366009"/>
    </source>
</evidence>
<dbReference type="InterPro" id="IPR032466">
    <property type="entry name" value="Metal_Hydrolase"/>
</dbReference>
<evidence type="ECO:0000256" key="5">
    <source>
        <dbReference type="ARBA" id="ARBA00022801"/>
    </source>
</evidence>
<dbReference type="SUPFAM" id="SSF51338">
    <property type="entry name" value="Composite domain of metallo-dependent hydrolases"/>
    <property type="match status" value="1"/>
</dbReference>
<evidence type="ECO:0000256" key="2">
    <source>
        <dbReference type="ARBA" id="ARBA00006745"/>
    </source>
</evidence>
<dbReference type="EMBL" id="JAOTJC010000006">
    <property type="protein sequence ID" value="MCU7553873.1"/>
    <property type="molecule type" value="Genomic_DNA"/>
</dbReference>
<dbReference type="NCBIfam" id="NF006679">
    <property type="entry name" value="PRK09228.1"/>
    <property type="match status" value="1"/>
</dbReference>
<comment type="pathway">
    <text evidence="1 8">Purine metabolism; guanine degradation; xanthine from guanine: step 1/1.</text>
</comment>
<dbReference type="InterPro" id="IPR051607">
    <property type="entry name" value="Metallo-dep_hydrolases"/>
</dbReference>
<protein>
    <recommendedName>
        <fullName evidence="3 7">Guanine deaminase</fullName>
        <shortName evidence="8">Guanase</shortName>
        <ecNumber evidence="3 7">3.5.4.3</ecNumber>
    </recommendedName>
    <alternativeName>
        <fullName evidence="8">Guanine aminohydrolase</fullName>
    </alternativeName>
</protein>
<dbReference type="NCBIfam" id="TIGR02967">
    <property type="entry name" value="guan_deamin"/>
    <property type="match status" value="1"/>
</dbReference>
<evidence type="ECO:0000256" key="3">
    <source>
        <dbReference type="ARBA" id="ARBA00012781"/>
    </source>
</evidence>
<comment type="caution">
    <text evidence="10">The sequence shown here is derived from an EMBL/GenBank/DDBJ whole genome shotgun (WGS) entry which is preliminary data.</text>
</comment>
<dbReference type="Gene3D" id="2.30.40.10">
    <property type="entry name" value="Urease, subunit C, domain 1"/>
    <property type="match status" value="1"/>
</dbReference>
<sequence length="435" mass="47408">MQTKLIRASVAHFPAETSMPDTDIAVFPDGALVIRGEKILAVGEYSAQTAAYPEAKQINCQGKWLLPGFIDSHLHFPQTAIMGSYGEQLLTWLNTFTFPAEQRFADEQHASVMAQVFLGELLKNGTTSALVFSSVHKGATNALFSAAKAMNMTLVAGKVCMDRHCPDALSDTAASAVADSHALIERWHDQGRLRYAITPRFAPTSSDQQLAALGELAQAYPDVFIQTHLSENQQEVAWVKSLFPDSRYYLDVYDSHNMVRPRAVFGHCLHLEAQEWQHLSRQGATAAFCPSSNLFLGSGLFNMQAAASHGVNVALATDIGAGTSFSMLSTYADAYRTCQLQGTPLSPLQGLYMTTQGAAIAHQLDHEIGNLNPGTYADFVLLEPRCTPLSKLRLTPTADISDVVFALAMLGDERAVAQTWIAGHCCYDRDRNSDS</sequence>
<dbReference type="InterPro" id="IPR014311">
    <property type="entry name" value="Guanine_deaminase"/>
</dbReference>
<dbReference type="EC" id="3.5.4.3" evidence="3 7"/>
<comment type="similarity">
    <text evidence="2 8">Belongs to the metallo-dependent hydrolases superfamily. ATZ/TRZ family.</text>
</comment>
<keyword evidence="11" id="KW-1185">Reference proteome</keyword>
<reference evidence="11" key="1">
    <citation type="submission" date="2023-07" db="EMBL/GenBank/DDBJ databases">
        <title>Study on multiphase classification of strain Alteromonas salexigens isolated from the Yellow Sea.</title>
        <authorList>
            <person name="Sun L."/>
        </authorList>
    </citation>
    <scope>NUCLEOTIDE SEQUENCE [LARGE SCALE GENOMIC DNA]</scope>
    <source>
        <strain evidence="11">ASW11-19</strain>
    </source>
</reference>
<comment type="cofactor">
    <cofactor evidence="8">
        <name>Zn(2+)</name>
        <dbReference type="ChEBI" id="CHEBI:29105"/>
    </cofactor>
    <text evidence="8">Binds 1 zinc ion per subunit.</text>
</comment>
<comment type="catalytic activity">
    <reaction evidence="8">
        <text>guanine + H2O + H(+) = xanthine + NH4(+)</text>
        <dbReference type="Rhea" id="RHEA:14665"/>
        <dbReference type="ChEBI" id="CHEBI:15377"/>
        <dbReference type="ChEBI" id="CHEBI:15378"/>
        <dbReference type="ChEBI" id="CHEBI:16235"/>
        <dbReference type="ChEBI" id="CHEBI:17712"/>
        <dbReference type="ChEBI" id="CHEBI:28938"/>
        <dbReference type="EC" id="3.5.4.3"/>
    </reaction>
</comment>
<feature type="domain" description="Amidohydrolase-related" evidence="9">
    <location>
        <begin position="65"/>
        <end position="423"/>
    </location>
</feature>
<comment type="function">
    <text evidence="8">Catalyzes the hydrolytic deamination of guanine, producing xanthine and ammonia.</text>
</comment>
<evidence type="ECO:0000259" key="9">
    <source>
        <dbReference type="Pfam" id="PF01979"/>
    </source>
</evidence>
<gene>
    <name evidence="10" type="primary">guaD</name>
    <name evidence="10" type="ORF">OCL06_04605</name>
</gene>
<organism evidence="10 11">
    <name type="scientific">Alteromonas salexigens</name>
    <dbReference type="NCBI Taxonomy" id="2982530"/>
    <lineage>
        <taxon>Bacteria</taxon>
        <taxon>Pseudomonadati</taxon>
        <taxon>Pseudomonadota</taxon>
        <taxon>Gammaproteobacteria</taxon>
        <taxon>Alteromonadales</taxon>
        <taxon>Alteromonadaceae</taxon>
        <taxon>Alteromonas/Salinimonas group</taxon>
        <taxon>Alteromonas</taxon>
    </lineage>
</organism>
<dbReference type="PANTHER" id="PTHR11271:SF6">
    <property type="entry name" value="GUANINE DEAMINASE"/>
    <property type="match status" value="1"/>
</dbReference>
<dbReference type="SUPFAM" id="SSF51556">
    <property type="entry name" value="Metallo-dependent hydrolases"/>
    <property type="match status" value="1"/>
</dbReference>
<evidence type="ECO:0000256" key="1">
    <source>
        <dbReference type="ARBA" id="ARBA00004984"/>
    </source>
</evidence>
<evidence type="ECO:0000256" key="6">
    <source>
        <dbReference type="ARBA" id="ARBA00022833"/>
    </source>
</evidence>
<dbReference type="Proteomes" id="UP001209257">
    <property type="component" value="Unassembled WGS sequence"/>
</dbReference>
<dbReference type="Pfam" id="PF01979">
    <property type="entry name" value="Amidohydro_1"/>
    <property type="match status" value="1"/>
</dbReference>